<evidence type="ECO:0000313" key="3">
    <source>
        <dbReference type="Proteomes" id="UP000232638"/>
    </source>
</evidence>
<dbReference type="EMBL" id="CP020370">
    <property type="protein sequence ID" value="AUB81778.1"/>
    <property type="molecule type" value="Genomic_DNA"/>
</dbReference>
<dbReference type="AlphaFoldDB" id="A0A2K8U848"/>
<protein>
    <recommendedName>
        <fullName evidence="1">Fe/B12 periplasmic-binding domain-containing protein</fullName>
    </recommendedName>
</protein>
<dbReference type="Pfam" id="PF01497">
    <property type="entry name" value="Peripla_BP_2"/>
    <property type="match status" value="1"/>
</dbReference>
<accession>A0A2K8U848</accession>
<feature type="domain" description="Fe/B12 periplasmic-binding" evidence="1">
    <location>
        <begin position="62"/>
        <end position="332"/>
    </location>
</feature>
<dbReference type="PANTHER" id="PTHR30535">
    <property type="entry name" value="VITAMIN B12-BINDING PROTEIN"/>
    <property type="match status" value="1"/>
</dbReference>
<proteinExistence type="predicted"/>
<sequence length="371" mass="39662">MPPITDPASDSIRPRARLVRRLGAAGLLCLLPLWGLHPGPVQAREVVDMAGRAVKVPDQITRPFGAAPPLTALLYALAPDLIIGLNIPFAPGSAAYLRPGLSELPVLGSAMGHGRQINPEALLALHPDLALAWQNDFSDLDPAGIEGPFRKIAVPVFYLKLDTLDDWPAAFELAGRLLGREARAAELAGYIRAAQARVAAAVSAIPAAQRVRVYYAEGPDGLRTDCDSSFHTEVIALAGAQNVYHCTAKTMVGQEPVGLEQVLLWAPQALLVQDLRFAATVGQDPRWAAVPALAAGLVLPIPGQPLNWVDRPPSFMRALGIQWLAHALYPERFPLDLAAETRRFYQLFFGVELTAGQVAALIGVVPAKAAP</sequence>
<organism evidence="2 3">
    <name type="scientific">Candidatus Thiodictyon syntrophicum</name>
    <dbReference type="NCBI Taxonomy" id="1166950"/>
    <lineage>
        <taxon>Bacteria</taxon>
        <taxon>Pseudomonadati</taxon>
        <taxon>Pseudomonadota</taxon>
        <taxon>Gammaproteobacteria</taxon>
        <taxon>Chromatiales</taxon>
        <taxon>Chromatiaceae</taxon>
        <taxon>Thiodictyon</taxon>
    </lineage>
</organism>
<dbReference type="Gene3D" id="3.40.50.1980">
    <property type="entry name" value="Nitrogenase molybdenum iron protein domain"/>
    <property type="match status" value="2"/>
</dbReference>
<keyword evidence="3" id="KW-1185">Reference proteome</keyword>
<dbReference type="InterPro" id="IPR050902">
    <property type="entry name" value="ABC_Transporter_SBP"/>
</dbReference>
<dbReference type="SUPFAM" id="SSF53807">
    <property type="entry name" value="Helical backbone' metal receptor"/>
    <property type="match status" value="1"/>
</dbReference>
<dbReference type="KEGG" id="tsy:THSYN_12940"/>
<dbReference type="RefSeq" id="WP_157817642.1">
    <property type="nucleotide sequence ID" value="NZ_CP020370.1"/>
</dbReference>
<name>A0A2K8U848_9GAMM</name>
<dbReference type="OrthoDB" id="9775594at2"/>
<dbReference type="Proteomes" id="UP000232638">
    <property type="component" value="Chromosome"/>
</dbReference>
<evidence type="ECO:0000259" key="1">
    <source>
        <dbReference type="PROSITE" id="PS50983"/>
    </source>
</evidence>
<dbReference type="InterPro" id="IPR002491">
    <property type="entry name" value="ABC_transptr_periplasmic_BD"/>
</dbReference>
<evidence type="ECO:0000313" key="2">
    <source>
        <dbReference type="EMBL" id="AUB81778.1"/>
    </source>
</evidence>
<dbReference type="PROSITE" id="PS50983">
    <property type="entry name" value="FE_B12_PBP"/>
    <property type="match status" value="1"/>
</dbReference>
<gene>
    <name evidence="2" type="ORF">THSYN_12940</name>
</gene>
<dbReference type="Gene3D" id="1.20.58.2180">
    <property type="match status" value="1"/>
</dbReference>
<reference evidence="2 3" key="1">
    <citation type="submission" date="2017-03" db="EMBL/GenBank/DDBJ databases">
        <title>Complete genome sequence of Candidatus 'Thiodictyon syntrophicum' sp. nov. strain Cad16T, a photolithoautotroph purple sulfur bacterium isolated from an alpine meromictic lake.</title>
        <authorList>
            <person name="Luedin S.M."/>
            <person name="Pothier J.F."/>
            <person name="Danza F."/>
            <person name="Storelli N."/>
            <person name="Wittwer M."/>
            <person name="Tonolla M."/>
        </authorList>
    </citation>
    <scope>NUCLEOTIDE SEQUENCE [LARGE SCALE GENOMIC DNA]</scope>
    <source>
        <strain evidence="2 3">Cad16T</strain>
    </source>
</reference>
<dbReference type="PANTHER" id="PTHR30535:SF34">
    <property type="entry name" value="MOLYBDATE-BINDING PROTEIN MOLA"/>
    <property type="match status" value="1"/>
</dbReference>